<dbReference type="AlphaFoldDB" id="A0A176WLB1"/>
<dbReference type="CDD" id="cd22157">
    <property type="entry name" value="F-box_AtFBW1-like"/>
    <property type="match status" value="1"/>
</dbReference>
<dbReference type="InterPro" id="IPR050796">
    <property type="entry name" value="SCF_F-box_component"/>
</dbReference>
<dbReference type="EMBL" id="LVLJ01000498">
    <property type="protein sequence ID" value="OAE33829.1"/>
    <property type="molecule type" value="Genomic_DNA"/>
</dbReference>
<dbReference type="Gene3D" id="1.20.1280.50">
    <property type="match status" value="1"/>
</dbReference>
<dbReference type="SMART" id="SM00256">
    <property type="entry name" value="FBOX"/>
    <property type="match status" value="1"/>
</dbReference>
<evidence type="ECO:0000313" key="2">
    <source>
        <dbReference type="EMBL" id="OAE33829.1"/>
    </source>
</evidence>
<protein>
    <recommendedName>
        <fullName evidence="1">F-box domain-containing protein</fullName>
    </recommendedName>
</protein>
<dbReference type="SUPFAM" id="SSF50965">
    <property type="entry name" value="Galactose oxidase, central domain"/>
    <property type="match status" value="1"/>
</dbReference>
<keyword evidence="3" id="KW-1185">Reference proteome</keyword>
<accession>A0A176WLB1</accession>
<proteinExistence type="predicted"/>
<dbReference type="PANTHER" id="PTHR31672:SF2">
    <property type="entry name" value="F-BOX DOMAIN-CONTAINING PROTEIN"/>
    <property type="match status" value="1"/>
</dbReference>
<evidence type="ECO:0000259" key="1">
    <source>
        <dbReference type="SMART" id="SM00256"/>
    </source>
</evidence>
<dbReference type="InterPro" id="IPR011043">
    <property type="entry name" value="Gal_Oxase/kelch_b-propeller"/>
</dbReference>
<dbReference type="SUPFAM" id="SSF81383">
    <property type="entry name" value="F-box domain"/>
    <property type="match status" value="1"/>
</dbReference>
<dbReference type="PANTHER" id="PTHR31672">
    <property type="entry name" value="BNACNNG10540D PROTEIN"/>
    <property type="match status" value="1"/>
</dbReference>
<dbReference type="Pfam" id="PF00646">
    <property type="entry name" value="F-box"/>
    <property type="match status" value="1"/>
</dbReference>
<dbReference type="Proteomes" id="UP000077202">
    <property type="component" value="Unassembled WGS sequence"/>
</dbReference>
<comment type="caution">
    <text evidence="2">The sequence shown here is derived from an EMBL/GenBank/DDBJ whole genome shotgun (WGS) entry which is preliminary data.</text>
</comment>
<organism evidence="2 3">
    <name type="scientific">Marchantia polymorpha subsp. ruderalis</name>
    <dbReference type="NCBI Taxonomy" id="1480154"/>
    <lineage>
        <taxon>Eukaryota</taxon>
        <taxon>Viridiplantae</taxon>
        <taxon>Streptophyta</taxon>
        <taxon>Embryophyta</taxon>
        <taxon>Marchantiophyta</taxon>
        <taxon>Marchantiopsida</taxon>
        <taxon>Marchantiidae</taxon>
        <taxon>Marchantiales</taxon>
        <taxon>Marchantiaceae</taxon>
        <taxon>Marchantia</taxon>
    </lineage>
</organism>
<gene>
    <name evidence="2" type="ORF">AXG93_1193s1280</name>
</gene>
<name>A0A176WLB1_MARPO</name>
<dbReference type="InterPro" id="IPR036047">
    <property type="entry name" value="F-box-like_dom_sf"/>
</dbReference>
<evidence type="ECO:0000313" key="3">
    <source>
        <dbReference type="Proteomes" id="UP000077202"/>
    </source>
</evidence>
<sequence>MKLATRSTSMGCSLPDELVHNVLGRLPLKEAMGFRCVCKAWNALLMSWDFSHSFCRKPGKLAPLYLDDRALTMYNSSTNSWLQCDLHHVLSLKYHQVQLVASGGGLLCFLAKKLNDPNMSFVIYNPFTRQHLKLPTPFESGSRFCLKIPNSGNLLCGIDANLETGFYRFVFLDPRSAYGEGETYIYDSRLRSWRLGCKLPSSIRRLDGFAEPYILYGRYTTQCLTNEGKFYWLVNKTEGPTLDLLYIYDASLDAWSYVFCQGLCSNQRTALGTYETFVRCMEHKGEILVVGKRGRMLSKNPFCYFEIVDTGPSNLDSTEGQRLYLQEKAMPMDRVLDVIIPLQIEDTQELILSWGIGAGDEVIYLLEAQLFDLASYPNQAARSRDDFPLTFPMVRYEEVDDSWTLLCNWKIVHDKDVSLGPSASHVVWAFQPSFVSPGAVEGVIKHPHGAEYWLVAAESREKVSGHQLTCQQGKLDRVSECYAHTVTQMKNKAEETQRLAQTVRYDFAELQPG</sequence>
<dbReference type="InterPro" id="IPR001810">
    <property type="entry name" value="F-box_dom"/>
</dbReference>
<feature type="domain" description="F-box" evidence="1">
    <location>
        <begin position="14"/>
        <end position="54"/>
    </location>
</feature>
<reference evidence="2" key="1">
    <citation type="submission" date="2016-03" db="EMBL/GenBank/DDBJ databases">
        <title>Mechanisms controlling the formation of the plant cell surface in tip-growing cells are functionally conserved among land plants.</title>
        <authorList>
            <person name="Honkanen S."/>
            <person name="Jones V.A."/>
            <person name="Morieri G."/>
            <person name="Champion C."/>
            <person name="Hetherington A.J."/>
            <person name="Kelly S."/>
            <person name="Saint-Marcoux D."/>
            <person name="Proust H."/>
            <person name="Prescott H."/>
            <person name="Dolan L."/>
        </authorList>
    </citation>
    <scope>NUCLEOTIDE SEQUENCE [LARGE SCALE GENOMIC DNA]</scope>
    <source>
        <tissue evidence="2">Whole gametophyte</tissue>
    </source>
</reference>